<dbReference type="InterPro" id="IPR029058">
    <property type="entry name" value="AB_hydrolase_fold"/>
</dbReference>
<feature type="compositionally biased region" description="Basic and acidic residues" evidence="1">
    <location>
        <begin position="517"/>
        <end position="530"/>
    </location>
</feature>
<dbReference type="PANTHER" id="PTHR21562:SF83">
    <property type="entry name" value="PECTIN ACETYLESTERASE 4"/>
    <property type="match status" value="1"/>
</dbReference>
<evidence type="ECO:0000313" key="3">
    <source>
        <dbReference type="EMBL" id="KAL3663437.1"/>
    </source>
</evidence>
<reference evidence="3 4" key="1">
    <citation type="submission" date="2024-09" db="EMBL/GenBank/DDBJ databases">
        <title>Genome sequencing and assembly of Phytophthora oleae, isolate VK10A, causative agent of rot of olive drupes.</title>
        <authorList>
            <person name="Conti Taguali S."/>
            <person name="Riolo M."/>
            <person name="La Spada F."/>
            <person name="Cacciola S.O."/>
            <person name="Dionisio G."/>
        </authorList>
    </citation>
    <scope>NUCLEOTIDE SEQUENCE [LARGE SCALE GENOMIC DNA]</scope>
    <source>
        <strain evidence="3 4">VK10A</strain>
    </source>
</reference>
<organism evidence="3 4">
    <name type="scientific">Phytophthora oleae</name>
    <dbReference type="NCBI Taxonomy" id="2107226"/>
    <lineage>
        <taxon>Eukaryota</taxon>
        <taxon>Sar</taxon>
        <taxon>Stramenopiles</taxon>
        <taxon>Oomycota</taxon>
        <taxon>Peronosporomycetes</taxon>
        <taxon>Peronosporales</taxon>
        <taxon>Peronosporaceae</taxon>
        <taxon>Phytophthora</taxon>
    </lineage>
</organism>
<keyword evidence="4" id="KW-1185">Reference proteome</keyword>
<dbReference type="Pfam" id="PF03283">
    <property type="entry name" value="PAE"/>
    <property type="match status" value="1"/>
</dbReference>
<dbReference type="AlphaFoldDB" id="A0ABD3F9C2"/>
<dbReference type="InterPro" id="IPR004963">
    <property type="entry name" value="PAE/NOTUM"/>
</dbReference>
<dbReference type="Proteomes" id="UP001632037">
    <property type="component" value="Unassembled WGS sequence"/>
</dbReference>
<dbReference type="SUPFAM" id="SSF53474">
    <property type="entry name" value="alpha/beta-Hydrolases"/>
    <property type="match status" value="2"/>
</dbReference>
<feature type="signal peptide" evidence="2">
    <location>
        <begin position="1"/>
        <end position="26"/>
    </location>
</feature>
<evidence type="ECO:0000313" key="4">
    <source>
        <dbReference type="Proteomes" id="UP001632037"/>
    </source>
</evidence>
<dbReference type="EMBL" id="JBIMZQ010000028">
    <property type="protein sequence ID" value="KAL3663437.1"/>
    <property type="molecule type" value="Genomic_DNA"/>
</dbReference>
<sequence>MVLFTQLIKTALALLALPILIAQADSSSCEVTDANACAIDSLTASNDDSSVLIYPGGDTRCAFDDYTDTVTTFASNSTYFFQVFPAANQDKKKLLLFFQGGGACVDKYTCDFALQCQLGSSALITTQASVTDTGIMNRTLDGNVFNDYNIVYLPYCTGDLFVGNKYLEPYESVYNQALGNKQCMGQNQGMYMNGYNNTMAVLKWALENYPDPEQIVVGGYSAGSLAAQMWSAYVANTWEVESKSTKFQVLADSYVGVFPEYKTPASGLINYYGGCGLVDFPDAMAAECEAETATVIEMITSLMNEAPSAKWLFIDSISDHTQRRFYELVLLGIAGYPFTTLLPADEFYGNMTEILDAYSLVMNVTRFNIDSDQHVWLTGNDYSSAEDLEGAYLGNILSSWLAYSTPEATTATPTSTPEATTVTPASTTAAPTTKPTPTTAAPKTSKPSTTSQQAQQEQIAQQLKALKEFMCSILSQFHIQAPLLLEGIAGWSFDHFAEYQIQAERSPAKRGSTDNSKPSKQDRPPRFARR</sequence>
<feature type="chain" id="PRO_5044847713" description="Carboxylesterase type B domain-containing protein" evidence="2">
    <location>
        <begin position="27"/>
        <end position="530"/>
    </location>
</feature>
<feature type="region of interest" description="Disordered" evidence="1">
    <location>
        <begin position="504"/>
        <end position="530"/>
    </location>
</feature>
<evidence type="ECO:0000256" key="1">
    <source>
        <dbReference type="SAM" id="MobiDB-lite"/>
    </source>
</evidence>
<evidence type="ECO:0008006" key="5">
    <source>
        <dbReference type="Google" id="ProtNLM"/>
    </source>
</evidence>
<feature type="region of interest" description="Disordered" evidence="1">
    <location>
        <begin position="408"/>
        <end position="456"/>
    </location>
</feature>
<protein>
    <recommendedName>
        <fullName evidence="5">Carboxylesterase type B domain-containing protein</fullName>
    </recommendedName>
</protein>
<keyword evidence="2" id="KW-0732">Signal</keyword>
<dbReference type="PANTHER" id="PTHR21562">
    <property type="entry name" value="NOTUM-RELATED"/>
    <property type="match status" value="1"/>
</dbReference>
<name>A0ABD3F9C2_9STRA</name>
<comment type="caution">
    <text evidence="3">The sequence shown here is derived from an EMBL/GenBank/DDBJ whole genome shotgun (WGS) entry which is preliminary data.</text>
</comment>
<accession>A0ABD3F9C2</accession>
<proteinExistence type="predicted"/>
<gene>
    <name evidence="3" type="ORF">V7S43_011842</name>
</gene>
<evidence type="ECO:0000256" key="2">
    <source>
        <dbReference type="SAM" id="SignalP"/>
    </source>
</evidence>